<dbReference type="OrthoDB" id="354304at2759"/>
<dbReference type="STRING" id="3075.A0A087SHC8"/>
<evidence type="ECO:0000313" key="3">
    <source>
        <dbReference type="EMBL" id="JAT68154.1"/>
    </source>
</evidence>
<comment type="similarity">
    <text evidence="1">Belongs to the phosphoglycerate mutase family.</text>
</comment>
<protein>
    <submittedName>
        <fullName evidence="4">Alpha-ribazole phosphatase</fullName>
    </submittedName>
</protein>
<dbReference type="CDD" id="cd07067">
    <property type="entry name" value="HP_PGM_like"/>
    <property type="match status" value="1"/>
</dbReference>
<sequence length="359" mass="37887">MEASRATPTPTATLRFTLLRHGQSTWNAQGRLQGSTDAACLTPKGIEQAKDAAARLRDTHFHAMVHSPLRRAADTAAIVWGERAGPKHALHDLRELDLHSWEGALKTEAAARDPGAYAAWKDRPAAFQLDGRRPVCDLWRRARSVWRALLDPGGALRGSLGPAQGAPSVLLVAHQGMNKALISTALGLEEDAFRSLPQANSAYTCLDIGLGQQPGIHSVTVVCLNQGPIHNILAGISTTTSGLLVLLARAADADEQERTAAAVAQALGLEGPSWQTPQASEDAADLPGSILSLAATDDGPTLVCLDAGGVEALLHACLGTRPEAVRWARQPGTLTVLQFEAKGDAMRPVVHCANCVLQG</sequence>
<keyword evidence="5" id="KW-1185">Reference proteome</keyword>
<gene>
    <name evidence="4" type="ORF">F751_2011</name>
    <name evidence="3" type="ORF">g.10043</name>
</gene>
<dbReference type="InterPro" id="IPR029033">
    <property type="entry name" value="His_PPase_superfam"/>
</dbReference>
<dbReference type="eggNOG" id="KOG0235">
    <property type="taxonomic scope" value="Eukaryota"/>
</dbReference>
<organism evidence="4 5">
    <name type="scientific">Auxenochlorella protothecoides</name>
    <name type="common">Green microalga</name>
    <name type="synonym">Chlorella protothecoides</name>
    <dbReference type="NCBI Taxonomy" id="3075"/>
    <lineage>
        <taxon>Eukaryota</taxon>
        <taxon>Viridiplantae</taxon>
        <taxon>Chlorophyta</taxon>
        <taxon>core chlorophytes</taxon>
        <taxon>Trebouxiophyceae</taxon>
        <taxon>Chlorellales</taxon>
        <taxon>Chlorellaceae</taxon>
        <taxon>Auxenochlorella</taxon>
    </lineage>
</organism>
<dbReference type="KEGG" id="apro:F751_2011"/>
<dbReference type="EMBL" id="GDKF01010468">
    <property type="protein sequence ID" value="JAT68154.1"/>
    <property type="molecule type" value="Transcribed_RNA"/>
</dbReference>
<dbReference type="RefSeq" id="XP_011398020.1">
    <property type="nucleotide sequence ID" value="XM_011399718.1"/>
</dbReference>
<evidence type="ECO:0000313" key="5">
    <source>
        <dbReference type="Proteomes" id="UP000028924"/>
    </source>
</evidence>
<dbReference type="AlphaFoldDB" id="A0A087SHC8"/>
<dbReference type="InterPro" id="IPR001345">
    <property type="entry name" value="PG/BPGM_mutase_AS"/>
</dbReference>
<dbReference type="Gene3D" id="3.40.50.1240">
    <property type="entry name" value="Phosphoglycerate mutase-like"/>
    <property type="match status" value="1"/>
</dbReference>
<dbReference type="PANTHER" id="PTHR48100">
    <property type="entry name" value="BROAD-SPECIFICITY PHOSPHATASE YOR283W-RELATED"/>
    <property type="match status" value="1"/>
</dbReference>
<accession>A0A087SHC8</accession>
<dbReference type="PANTHER" id="PTHR48100:SF10">
    <property type="entry name" value="2-CARBOXY-D-ARABINITOL-1-PHOSPHATASE-RELATED"/>
    <property type="match status" value="1"/>
</dbReference>
<feature type="binding site" evidence="2">
    <location>
        <position position="71"/>
    </location>
    <ligand>
        <name>substrate</name>
    </ligand>
</feature>
<dbReference type="SUPFAM" id="SSF53254">
    <property type="entry name" value="Phosphoglycerate mutase-like"/>
    <property type="match status" value="1"/>
</dbReference>
<reference evidence="4 5" key="1">
    <citation type="journal article" date="2014" name="BMC Genomics">
        <title>Oil accumulation mechanisms of the oleaginous microalga Chlorella protothecoides revealed through its genome, transcriptomes, and proteomes.</title>
        <authorList>
            <person name="Gao C."/>
            <person name="Wang Y."/>
            <person name="Shen Y."/>
            <person name="Yan D."/>
            <person name="He X."/>
            <person name="Dai J."/>
            <person name="Wu Q."/>
        </authorList>
    </citation>
    <scope>NUCLEOTIDE SEQUENCE [LARGE SCALE GENOMIC DNA]</scope>
    <source>
        <strain evidence="4 5">0710</strain>
    </source>
</reference>
<dbReference type="InterPro" id="IPR050275">
    <property type="entry name" value="PGM_Phosphatase"/>
</dbReference>
<evidence type="ECO:0000256" key="2">
    <source>
        <dbReference type="PIRSR" id="PIRSR613078-2"/>
    </source>
</evidence>
<dbReference type="PROSITE" id="PS00175">
    <property type="entry name" value="PG_MUTASE"/>
    <property type="match status" value="1"/>
</dbReference>
<dbReference type="EMBL" id="KL662111">
    <property type="protein sequence ID" value="KFM25132.1"/>
    <property type="molecule type" value="Genomic_DNA"/>
</dbReference>
<feature type="binding site" evidence="2">
    <location>
        <begin position="20"/>
        <end position="27"/>
    </location>
    <ligand>
        <name>substrate</name>
    </ligand>
</feature>
<proteinExistence type="inferred from homology"/>
<dbReference type="Pfam" id="PF00300">
    <property type="entry name" value="His_Phos_1"/>
    <property type="match status" value="1"/>
</dbReference>
<evidence type="ECO:0000256" key="1">
    <source>
        <dbReference type="ARBA" id="ARBA00038362"/>
    </source>
</evidence>
<dbReference type="SMART" id="SM00855">
    <property type="entry name" value="PGAM"/>
    <property type="match status" value="1"/>
</dbReference>
<evidence type="ECO:0000313" key="4">
    <source>
        <dbReference type="EMBL" id="KFM25132.1"/>
    </source>
</evidence>
<dbReference type="GO" id="GO:0016791">
    <property type="term" value="F:phosphatase activity"/>
    <property type="evidence" value="ECO:0007669"/>
    <property type="project" value="TreeGrafter"/>
</dbReference>
<dbReference type="Proteomes" id="UP000028924">
    <property type="component" value="Unassembled WGS sequence"/>
</dbReference>
<name>A0A087SHC8_AUXPR</name>
<reference evidence="3" key="2">
    <citation type="submission" date="2015-08" db="EMBL/GenBank/DDBJ databases">
        <authorList>
            <person name="Babu N.S."/>
            <person name="Beckwith C.J."/>
            <person name="Beseler K.G."/>
            <person name="Brison A."/>
            <person name="Carone J.V."/>
            <person name="Caskin T.P."/>
            <person name="Diamond M."/>
            <person name="Durham M.E."/>
            <person name="Foxe J.M."/>
            <person name="Go M."/>
            <person name="Henderson B.A."/>
            <person name="Jones I.B."/>
            <person name="McGettigan J.A."/>
            <person name="Micheletti S.J."/>
            <person name="Nasrallah M.E."/>
            <person name="Ortiz D."/>
            <person name="Piller C.R."/>
            <person name="Privatt S.R."/>
            <person name="Schneider S.L."/>
            <person name="Sharp S."/>
            <person name="Smith T.C."/>
            <person name="Stanton J.D."/>
            <person name="Ullery H.E."/>
            <person name="Wilson R.J."/>
            <person name="Serrano M.G."/>
            <person name="Buck G."/>
            <person name="Lee V."/>
            <person name="Wang Y."/>
            <person name="Carvalho R."/>
            <person name="Voegtly L."/>
            <person name="Shi R."/>
            <person name="Duckworth R."/>
            <person name="Johnson A."/>
            <person name="Loviza R."/>
            <person name="Walstead R."/>
            <person name="Shah Z."/>
            <person name="Kiflezghi M."/>
            <person name="Wade K."/>
            <person name="Ball S.L."/>
            <person name="Bradley K.W."/>
            <person name="Asai D.J."/>
            <person name="Bowman C.A."/>
            <person name="Russell D.A."/>
            <person name="Pope W.H."/>
            <person name="Jacobs-Sera D."/>
            <person name="Hendrix R.W."/>
            <person name="Hatfull G.F."/>
        </authorList>
    </citation>
    <scope>NUCLEOTIDE SEQUENCE</scope>
</reference>
<dbReference type="GeneID" id="23613402"/>
<dbReference type="InterPro" id="IPR013078">
    <property type="entry name" value="His_Pase_superF_clade-1"/>
</dbReference>